<keyword evidence="5 9" id="KW-0784">Thiamine biosynthesis</keyword>
<dbReference type="InterPro" id="IPR013785">
    <property type="entry name" value="Aldolase_TIM"/>
</dbReference>
<evidence type="ECO:0000313" key="13">
    <source>
        <dbReference type="EMBL" id="PSR23405.1"/>
    </source>
</evidence>
<comment type="function">
    <text evidence="9">Condenses 4-methyl-5-(beta-hydroxyethyl)thiazole monophosphate (THZ-P) and 2-methyl-4-amino-5-hydroxymethyl pyrimidine pyrophosphate (HMP-PP) to form thiamine monophosphate (TMP).</text>
</comment>
<organism evidence="13 14">
    <name type="scientific">Sulfobacillus acidophilus</name>
    <dbReference type="NCBI Taxonomy" id="53633"/>
    <lineage>
        <taxon>Bacteria</taxon>
        <taxon>Bacillati</taxon>
        <taxon>Bacillota</taxon>
        <taxon>Clostridia</taxon>
        <taxon>Eubacteriales</taxon>
        <taxon>Clostridiales Family XVII. Incertae Sedis</taxon>
        <taxon>Sulfobacillus</taxon>
    </lineage>
</organism>
<protein>
    <recommendedName>
        <fullName evidence="9">Thiamine-phosphate synthase</fullName>
        <shortName evidence="9">TP synthase</shortName>
        <shortName evidence="9">TPS</shortName>
        <ecNumber evidence="9">2.5.1.3</ecNumber>
    </recommendedName>
    <alternativeName>
        <fullName evidence="9">Thiamine-phosphate pyrophosphorylase</fullName>
        <shortName evidence="9">TMP pyrophosphorylase</shortName>
        <shortName evidence="9">TMP-PPase</shortName>
    </alternativeName>
</protein>
<dbReference type="HAMAP" id="MF_00097">
    <property type="entry name" value="TMP_synthase"/>
    <property type="match status" value="1"/>
</dbReference>
<comment type="caution">
    <text evidence="13">The sequence shown here is derived from an EMBL/GenBank/DDBJ whole genome shotgun (WGS) entry which is preliminary data.</text>
</comment>
<dbReference type="PANTHER" id="PTHR20857:SF15">
    <property type="entry name" value="THIAMINE-PHOSPHATE SYNTHASE"/>
    <property type="match status" value="1"/>
</dbReference>
<comment type="pathway">
    <text evidence="1 9 11">Cofactor biosynthesis; thiamine diphosphate biosynthesis; thiamine phosphate from 4-amino-2-methyl-5-diphosphomethylpyrimidine and 4-methyl-5-(2-phosphoethyl)-thiazole: step 1/1.</text>
</comment>
<evidence type="ECO:0000259" key="12">
    <source>
        <dbReference type="Pfam" id="PF02581"/>
    </source>
</evidence>
<dbReference type="FunFam" id="3.20.20.70:FF:000096">
    <property type="entry name" value="Thiamine-phosphate synthase"/>
    <property type="match status" value="1"/>
</dbReference>
<evidence type="ECO:0000256" key="4">
    <source>
        <dbReference type="ARBA" id="ARBA00022842"/>
    </source>
</evidence>
<dbReference type="GO" id="GO:0009229">
    <property type="term" value="P:thiamine diphosphate biosynthetic process"/>
    <property type="evidence" value="ECO:0007669"/>
    <property type="project" value="UniProtKB-UniRule"/>
</dbReference>
<dbReference type="EMBL" id="PXYV01000006">
    <property type="protein sequence ID" value="PSR23405.1"/>
    <property type="molecule type" value="Genomic_DNA"/>
</dbReference>
<dbReference type="EC" id="2.5.1.3" evidence="9"/>
<dbReference type="Proteomes" id="UP000241848">
    <property type="component" value="Unassembled WGS sequence"/>
</dbReference>
<evidence type="ECO:0000256" key="8">
    <source>
        <dbReference type="ARBA" id="ARBA00047883"/>
    </source>
</evidence>
<dbReference type="UniPathway" id="UPA00060">
    <property type="reaction ID" value="UER00141"/>
</dbReference>
<name>A0A2T2WMD9_9FIRM</name>
<sequence length="211" mass="21952">MTETERLALYVITDEREDRDSLLKTCEAALQGGAGVIQLRRKNDSGLALVQLGLALRELTTAYRALYIVNDRIDVALATDADGVHVGQDDLPLGIARRLMGPKIIGVSASTVAEALKAKEGGADYLGVGAVFATESKDDATLCGLNGLRTIAKAVSGCPVVAIGGITQNNADAVLDCGVVGLAVISAVMGSGDPRSAAQALFTQIHSYRQK</sequence>
<evidence type="ECO:0000313" key="14">
    <source>
        <dbReference type="Proteomes" id="UP000241848"/>
    </source>
</evidence>
<feature type="binding site" evidence="9">
    <location>
        <position position="137"/>
    </location>
    <ligand>
        <name>4-amino-2-methyl-5-(diphosphooxymethyl)pyrimidine</name>
        <dbReference type="ChEBI" id="CHEBI:57841"/>
    </ligand>
</feature>
<evidence type="ECO:0000256" key="7">
    <source>
        <dbReference type="ARBA" id="ARBA00047851"/>
    </source>
</evidence>
<comment type="similarity">
    <text evidence="9 10">Belongs to the thiamine-phosphate synthase family.</text>
</comment>
<dbReference type="GO" id="GO:0004789">
    <property type="term" value="F:thiamine-phosphate diphosphorylase activity"/>
    <property type="evidence" value="ECO:0007669"/>
    <property type="project" value="UniProtKB-UniRule"/>
</dbReference>
<comment type="cofactor">
    <cofactor evidence="9">
        <name>Mg(2+)</name>
        <dbReference type="ChEBI" id="CHEBI:18420"/>
    </cofactor>
    <text evidence="9">Binds 1 Mg(2+) ion per subunit.</text>
</comment>
<reference evidence="13 14" key="1">
    <citation type="journal article" date="2014" name="BMC Genomics">
        <title>Comparison of environmental and isolate Sulfobacillus genomes reveals diverse carbon, sulfur, nitrogen, and hydrogen metabolisms.</title>
        <authorList>
            <person name="Justice N.B."/>
            <person name="Norman A."/>
            <person name="Brown C.T."/>
            <person name="Singh A."/>
            <person name="Thomas B.C."/>
            <person name="Banfield J.F."/>
        </authorList>
    </citation>
    <scope>NUCLEOTIDE SEQUENCE [LARGE SCALE GENOMIC DNA]</scope>
    <source>
        <strain evidence="13">AMDSBA3</strain>
    </source>
</reference>
<feature type="binding site" evidence="9">
    <location>
        <position position="90"/>
    </location>
    <ligand>
        <name>Mg(2+)</name>
        <dbReference type="ChEBI" id="CHEBI:18420"/>
    </ligand>
</feature>
<feature type="binding site" evidence="9">
    <location>
        <position position="108"/>
    </location>
    <ligand>
        <name>4-amino-2-methyl-5-(diphosphooxymethyl)pyrimidine</name>
        <dbReference type="ChEBI" id="CHEBI:57841"/>
    </ligand>
</feature>
<evidence type="ECO:0000256" key="2">
    <source>
        <dbReference type="ARBA" id="ARBA00022679"/>
    </source>
</evidence>
<dbReference type="GO" id="GO:0009228">
    <property type="term" value="P:thiamine biosynthetic process"/>
    <property type="evidence" value="ECO:0007669"/>
    <property type="project" value="UniProtKB-KW"/>
</dbReference>
<feature type="domain" description="Thiamine phosphate synthase/TenI" evidence="12">
    <location>
        <begin position="9"/>
        <end position="188"/>
    </location>
</feature>
<dbReference type="GO" id="GO:0000287">
    <property type="term" value="F:magnesium ion binding"/>
    <property type="evidence" value="ECO:0007669"/>
    <property type="project" value="UniProtKB-UniRule"/>
</dbReference>
<feature type="binding site" evidence="9">
    <location>
        <begin position="38"/>
        <end position="42"/>
    </location>
    <ligand>
        <name>4-amino-2-methyl-5-(diphosphooxymethyl)pyrimidine</name>
        <dbReference type="ChEBI" id="CHEBI:57841"/>
    </ligand>
</feature>
<dbReference type="AlphaFoldDB" id="A0A2T2WMD9"/>
<dbReference type="Gene3D" id="3.20.20.70">
    <property type="entry name" value="Aldolase class I"/>
    <property type="match status" value="1"/>
</dbReference>
<comment type="catalytic activity">
    <reaction evidence="6 9 10">
        <text>4-methyl-5-(2-phosphooxyethyl)-thiazole + 4-amino-2-methyl-5-(diphosphooxymethyl)pyrimidine + H(+) = thiamine phosphate + diphosphate</text>
        <dbReference type="Rhea" id="RHEA:22328"/>
        <dbReference type="ChEBI" id="CHEBI:15378"/>
        <dbReference type="ChEBI" id="CHEBI:33019"/>
        <dbReference type="ChEBI" id="CHEBI:37575"/>
        <dbReference type="ChEBI" id="CHEBI:57841"/>
        <dbReference type="ChEBI" id="CHEBI:58296"/>
        <dbReference type="EC" id="2.5.1.3"/>
    </reaction>
</comment>
<dbReference type="Pfam" id="PF02581">
    <property type="entry name" value="TMP-TENI"/>
    <property type="match status" value="1"/>
</dbReference>
<feature type="binding site" evidence="9">
    <location>
        <position position="165"/>
    </location>
    <ligand>
        <name>2-[(2R,5Z)-2-carboxy-4-methylthiazol-5(2H)-ylidene]ethyl phosphate</name>
        <dbReference type="ChEBI" id="CHEBI:62899"/>
    </ligand>
</feature>
<feature type="binding site" evidence="9">
    <location>
        <begin position="185"/>
        <end position="186"/>
    </location>
    <ligand>
        <name>2-[(2R,5Z)-2-carboxy-4-methylthiazol-5(2H)-ylidene]ethyl phosphate</name>
        <dbReference type="ChEBI" id="CHEBI:62899"/>
    </ligand>
</feature>
<evidence type="ECO:0000256" key="10">
    <source>
        <dbReference type="RuleBase" id="RU003826"/>
    </source>
</evidence>
<feature type="binding site" evidence="9">
    <location>
        <begin position="134"/>
        <end position="136"/>
    </location>
    <ligand>
        <name>2-[(2R,5Z)-2-carboxy-4-methylthiazol-5(2H)-ylidene]ethyl phosphate</name>
        <dbReference type="ChEBI" id="CHEBI:62899"/>
    </ligand>
</feature>
<evidence type="ECO:0000256" key="5">
    <source>
        <dbReference type="ARBA" id="ARBA00022977"/>
    </source>
</evidence>
<evidence type="ECO:0000256" key="1">
    <source>
        <dbReference type="ARBA" id="ARBA00005165"/>
    </source>
</evidence>
<comment type="catalytic activity">
    <reaction evidence="7 9 10">
        <text>2-(2-carboxy-4-methylthiazol-5-yl)ethyl phosphate + 4-amino-2-methyl-5-(diphosphooxymethyl)pyrimidine + 2 H(+) = thiamine phosphate + CO2 + diphosphate</text>
        <dbReference type="Rhea" id="RHEA:47848"/>
        <dbReference type="ChEBI" id="CHEBI:15378"/>
        <dbReference type="ChEBI" id="CHEBI:16526"/>
        <dbReference type="ChEBI" id="CHEBI:33019"/>
        <dbReference type="ChEBI" id="CHEBI:37575"/>
        <dbReference type="ChEBI" id="CHEBI:57841"/>
        <dbReference type="ChEBI" id="CHEBI:62890"/>
        <dbReference type="EC" id="2.5.1.3"/>
    </reaction>
</comment>
<dbReference type="InterPro" id="IPR034291">
    <property type="entry name" value="TMP_synthase"/>
</dbReference>
<dbReference type="NCBIfam" id="TIGR00693">
    <property type="entry name" value="thiE"/>
    <property type="match status" value="1"/>
</dbReference>
<evidence type="ECO:0000256" key="9">
    <source>
        <dbReference type="HAMAP-Rule" id="MF_00097"/>
    </source>
</evidence>
<dbReference type="PANTHER" id="PTHR20857">
    <property type="entry name" value="THIAMINE-PHOSPHATE PYROPHOSPHORYLASE"/>
    <property type="match status" value="1"/>
</dbReference>
<comment type="catalytic activity">
    <reaction evidence="8 9 10">
        <text>2-[(2R,5Z)-2-carboxy-4-methylthiazol-5(2H)-ylidene]ethyl phosphate + 4-amino-2-methyl-5-(diphosphooxymethyl)pyrimidine + 2 H(+) = thiamine phosphate + CO2 + diphosphate</text>
        <dbReference type="Rhea" id="RHEA:47844"/>
        <dbReference type="ChEBI" id="CHEBI:15378"/>
        <dbReference type="ChEBI" id="CHEBI:16526"/>
        <dbReference type="ChEBI" id="CHEBI:33019"/>
        <dbReference type="ChEBI" id="CHEBI:37575"/>
        <dbReference type="ChEBI" id="CHEBI:57841"/>
        <dbReference type="ChEBI" id="CHEBI:62899"/>
        <dbReference type="EC" id="2.5.1.3"/>
    </reaction>
</comment>
<evidence type="ECO:0000256" key="3">
    <source>
        <dbReference type="ARBA" id="ARBA00022723"/>
    </source>
</evidence>
<dbReference type="InterPro" id="IPR036206">
    <property type="entry name" value="ThiamineP_synth_sf"/>
</dbReference>
<proteinExistence type="inferred from homology"/>
<feature type="binding site" evidence="9">
    <location>
        <position position="71"/>
    </location>
    <ligand>
        <name>Mg(2+)</name>
        <dbReference type="ChEBI" id="CHEBI:18420"/>
    </ligand>
</feature>
<evidence type="ECO:0000256" key="11">
    <source>
        <dbReference type="RuleBase" id="RU004253"/>
    </source>
</evidence>
<accession>A0A2T2WMD9</accession>
<keyword evidence="4 9" id="KW-0460">Magnesium</keyword>
<dbReference type="GO" id="GO:0005737">
    <property type="term" value="C:cytoplasm"/>
    <property type="evidence" value="ECO:0007669"/>
    <property type="project" value="TreeGrafter"/>
</dbReference>
<keyword evidence="2 9" id="KW-0808">Transferase</keyword>
<gene>
    <name evidence="9 13" type="primary">thiE</name>
    <name evidence="13" type="ORF">C7B45_03110</name>
</gene>
<dbReference type="CDD" id="cd00564">
    <property type="entry name" value="TMP_TenI"/>
    <property type="match status" value="1"/>
</dbReference>
<dbReference type="InterPro" id="IPR022998">
    <property type="entry name" value="ThiamineP_synth_TenI"/>
</dbReference>
<evidence type="ECO:0000256" key="6">
    <source>
        <dbReference type="ARBA" id="ARBA00047334"/>
    </source>
</evidence>
<keyword evidence="3 9" id="KW-0479">Metal-binding</keyword>
<feature type="binding site" evidence="9">
    <location>
        <position position="70"/>
    </location>
    <ligand>
        <name>4-amino-2-methyl-5-(diphosphooxymethyl)pyrimidine</name>
        <dbReference type="ChEBI" id="CHEBI:57841"/>
    </ligand>
</feature>
<dbReference type="SUPFAM" id="SSF51391">
    <property type="entry name" value="Thiamin phosphate synthase"/>
    <property type="match status" value="1"/>
</dbReference>